<keyword evidence="6" id="KW-0368">Histidine biosynthesis</keyword>
<feature type="coiled-coil region" evidence="8">
    <location>
        <begin position="241"/>
        <end position="271"/>
    </location>
</feature>
<name>A0A3B0UER0_9ZZZZ</name>
<organism evidence="10">
    <name type="scientific">hydrothermal vent metagenome</name>
    <dbReference type="NCBI Taxonomy" id="652676"/>
    <lineage>
        <taxon>unclassified sequences</taxon>
        <taxon>metagenomes</taxon>
        <taxon>ecological metagenomes</taxon>
    </lineage>
</organism>
<dbReference type="CDD" id="cd00609">
    <property type="entry name" value="AAT_like"/>
    <property type="match status" value="1"/>
</dbReference>
<dbReference type="PANTHER" id="PTHR42885">
    <property type="entry name" value="HISTIDINOL-PHOSPHATE AMINOTRANSFERASE-RELATED"/>
    <property type="match status" value="1"/>
</dbReference>
<comment type="pathway">
    <text evidence="7">Amino-acid biosynthesis.</text>
</comment>
<dbReference type="PANTHER" id="PTHR42885:SF2">
    <property type="entry name" value="HISTIDINOL-PHOSPHATE AMINOTRANSFERASE"/>
    <property type="match status" value="1"/>
</dbReference>
<evidence type="ECO:0000256" key="2">
    <source>
        <dbReference type="ARBA" id="ARBA00022576"/>
    </source>
</evidence>
<dbReference type="GO" id="GO:0004400">
    <property type="term" value="F:histidinol-phosphate transaminase activity"/>
    <property type="evidence" value="ECO:0007669"/>
    <property type="project" value="UniProtKB-EC"/>
</dbReference>
<keyword evidence="8" id="KW-0175">Coiled coil</keyword>
<feature type="domain" description="Aminotransferase class I/classII large" evidence="9">
    <location>
        <begin position="45"/>
        <end position="342"/>
    </location>
</feature>
<evidence type="ECO:0000259" key="9">
    <source>
        <dbReference type="Pfam" id="PF00155"/>
    </source>
</evidence>
<keyword evidence="3" id="KW-0028">Amino-acid biosynthesis</keyword>
<dbReference type="Pfam" id="PF00155">
    <property type="entry name" value="Aminotran_1_2"/>
    <property type="match status" value="1"/>
</dbReference>
<keyword evidence="4 10" id="KW-0808">Transferase</keyword>
<dbReference type="InterPro" id="IPR004839">
    <property type="entry name" value="Aminotransferase_I/II_large"/>
</dbReference>
<dbReference type="NCBIfam" id="TIGR01141">
    <property type="entry name" value="hisC"/>
    <property type="match status" value="1"/>
</dbReference>
<evidence type="ECO:0000256" key="7">
    <source>
        <dbReference type="ARBA" id="ARBA00029440"/>
    </source>
</evidence>
<dbReference type="Gene3D" id="3.40.640.10">
    <property type="entry name" value="Type I PLP-dependent aspartate aminotransferase-like (Major domain)"/>
    <property type="match status" value="1"/>
</dbReference>
<evidence type="ECO:0000256" key="4">
    <source>
        <dbReference type="ARBA" id="ARBA00022679"/>
    </source>
</evidence>
<reference evidence="10" key="1">
    <citation type="submission" date="2018-06" db="EMBL/GenBank/DDBJ databases">
        <authorList>
            <person name="Zhirakovskaya E."/>
        </authorList>
    </citation>
    <scope>NUCLEOTIDE SEQUENCE</scope>
</reference>
<keyword evidence="2 10" id="KW-0032">Aminotransferase</keyword>
<dbReference type="InterPro" id="IPR015421">
    <property type="entry name" value="PyrdxlP-dep_Trfase_major"/>
</dbReference>
<keyword evidence="5" id="KW-0663">Pyridoxal phosphate</keyword>
<dbReference type="Gene3D" id="3.90.1150.10">
    <property type="entry name" value="Aspartate Aminotransferase, domain 1"/>
    <property type="match status" value="1"/>
</dbReference>
<dbReference type="InterPro" id="IPR005861">
    <property type="entry name" value="HisP_aminotrans"/>
</dbReference>
<dbReference type="EC" id="2.6.1.9" evidence="10"/>
<evidence type="ECO:0000313" key="10">
    <source>
        <dbReference type="EMBL" id="VAW29058.1"/>
    </source>
</evidence>
<proteinExistence type="inferred from homology"/>
<dbReference type="GO" id="GO:0000105">
    <property type="term" value="P:L-histidine biosynthetic process"/>
    <property type="evidence" value="ECO:0007669"/>
    <property type="project" value="UniProtKB-KW"/>
</dbReference>
<accession>A0A3B0UER0</accession>
<evidence type="ECO:0000256" key="5">
    <source>
        <dbReference type="ARBA" id="ARBA00022898"/>
    </source>
</evidence>
<protein>
    <submittedName>
        <fullName evidence="10">Histidinol-phosphate aminotransferase</fullName>
        <ecNumber evidence="10">2.6.1.9</ecNumber>
    </submittedName>
</protein>
<dbReference type="SUPFAM" id="SSF53383">
    <property type="entry name" value="PLP-dependent transferases"/>
    <property type="match status" value="1"/>
</dbReference>
<gene>
    <name evidence="10" type="ORF">MNBD_BACTEROID07-491</name>
</gene>
<dbReference type="AlphaFoldDB" id="A0A3B0UER0"/>
<dbReference type="GO" id="GO:0030170">
    <property type="term" value="F:pyridoxal phosphate binding"/>
    <property type="evidence" value="ECO:0007669"/>
    <property type="project" value="InterPro"/>
</dbReference>
<dbReference type="InterPro" id="IPR015424">
    <property type="entry name" value="PyrdxlP-dep_Trfase"/>
</dbReference>
<sequence length="354" mass="40195">MINKPDIQKLFRKNVAQLTPYSSARDEFSGRAEIWLDANESPFPNGFNRYPDPLQWKLKETVAKLKKVNIENIFIGNGSDEVLDLLFRAFCEPRLDNVVTIRPSYGMYQVLANVNDVQCRQAELNPDFSLNAERLLALADDYTRLILLCSPNNPTGNAFDAEAIVYLLENTKAIVVLDEAYIDFSENPGFLAKLSRYPGLVIVQTLSKAWGMAALRLGLGFADEEIIRVLNRIKPPYNINLLSQQEVLKRLQNQKETLRQIRIILKEKEKMRRALLNLPAVKRVFPSDANFLLLEISNATDIYQKLMSKGVVVRNRSGLLHCYSCLRITIGTPEENERLLSELNNLISASGVHD</sequence>
<evidence type="ECO:0000256" key="8">
    <source>
        <dbReference type="SAM" id="Coils"/>
    </source>
</evidence>
<dbReference type="InterPro" id="IPR001917">
    <property type="entry name" value="Aminotrans_II_pyridoxalP_BS"/>
</dbReference>
<comment type="cofactor">
    <cofactor evidence="1">
        <name>pyridoxal 5'-phosphate</name>
        <dbReference type="ChEBI" id="CHEBI:597326"/>
    </cofactor>
</comment>
<evidence type="ECO:0000256" key="1">
    <source>
        <dbReference type="ARBA" id="ARBA00001933"/>
    </source>
</evidence>
<evidence type="ECO:0000256" key="6">
    <source>
        <dbReference type="ARBA" id="ARBA00023102"/>
    </source>
</evidence>
<evidence type="ECO:0000256" key="3">
    <source>
        <dbReference type="ARBA" id="ARBA00022605"/>
    </source>
</evidence>
<dbReference type="HAMAP" id="MF_01023">
    <property type="entry name" value="HisC_aminotrans_2"/>
    <property type="match status" value="1"/>
</dbReference>
<dbReference type="EMBL" id="UOET01000315">
    <property type="protein sequence ID" value="VAW29058.1"/>
    <property type="molecule type" value="Genomic_DNA"/>
</dbReference>
<dbReference type="InterPro" id="IPR015422">
    <property type="entry name" value="PyrdxlP-dep_Trfase_small"/>
</dbReference>
<dbReference type="PROSITE" id="PS00599">
    <property type="entry name" value="AA_TRANSFER_CLASS_2"/>
    <property type="match status" value="1"/>
</dbReference>